<accession>A0A8J2TRR0</accession>
<keyword evidence="1" id="KW-0489">Methyltransferase</keyword>
<keyword evidence="2" id="KW-1185">Reference proteome</keyword>
<proteinExistence type="predicted"/>
<name>A0A8J2TRR0_9FLAO</name>
<keyword evidence="1" id="KW-0808">Transferase</keyword>
<dbReference type="Gene3D" id="3.40.50.150">
    <property type="entry name" value="Vaccinia Virus protein VP39"/>
    <property type="match status" value="1"/>
</dbReference>
<dbReference type="InterPro" id="IPR029063">
    <property type="entry name" value="SAM-dependent_MTases_sf"/>
</dbReference>
<dbReference type="AlphaFoldDB" id="A0A8J2TRR0"/>
<evidence type="ECO:0000313" key="1">
    <source>
        <dbReference type="EMBL" id="GFZ92265.1"/>
    </source>
</evidence>
<gene>
    <name evidence="1" type="ORF">GCM10011531_25080</name>
</gene>
<dbReference type="GO" id="GO:0008168">
    <property type="term" value="F:methyltransferase activity"/>
    <property type="evidence" value="ECO:0007669"/>
    <property type="project" value="UniProtKB-KW"/>
</dbReference>
<sequence>MYKSLKTALKTILPRHFLFKNELAFRSVHYLFYKGKKHSCTVCSKSLKSFIRLDSNDTLCPSCGSLPRGRRLHQLLHAEFIKDGIHYLDFSPSRNLYRVFKANTKIHYVSTDYTDAFLADKQYDITNLDIADNTFNLITCYHILEHIEDDKKAMSELYRVLKPNGYCIIQTPFKDGDIYENLSITAEAERLKHFGQEDHVRIYSVAGLQSRLEQTGFKVDVKTYTEQPDNYYGFDEYETILVCTKA</sequence>
<dbReference type="SUPFAM" id="SSF53335">
    <property type="entry name" value="S-adenosyl-L-methionine-dependent methyltransferases"/>
    <property type="match status" value="1"/>
</dbReference>
<organism evidence="1 2">
    <name type="scientific">Aquaticitalea lipolytica</name>
    <dbReference type="NCBI Taxonomy" id="1247562"/>
    <lineage>
        <taxon>Bacteria</taxon>
        <taxon>Pseudomonadati</taxon>
        <taxon>Bacteroidota</taxon>
        <taxon>Flavobacteriia</taxon>
        <taxon>Flavobacteriales</taxon>
        <taxon>Flavobacteriaceae</taxon>
        <taxon>Aquaticitalea</taxon>
    </lineage>
</organism>
<protein>
    <submittedName>
        <fullName evidence="1">SAM-dependent methyltransferase</fullName>
    </submittedName>
</protein>
<dbReference type="GO" id="GO:0032259">
    <property type="term" value="P:methylation"/>
    <property type="evidence" value="ECO:0007669"/>
    <property type="project" value="UniProtKB-KW"/>
</dbReference>
<evidence type="ECO:0000313" key="2">
    <source>
        <dbReference type="Proteomes" id="UP000598120"/>
    </source>
</evidence>
<dbReference type="EMBL" id="BMIC01000006">
    <property type="protein sequence ID" value="GFZ92265.1"/>
    <property type="molecule type" value="Genomic_DNA"/>
</dbReference>
<dbReference type="RefSeq" id="WP_188606737.1">
    <property type="nucleotide sequence ID" value="NZ_BMIC01000006.1"/>
</dbReference>
<comment type="caution">
    <text evidence="1">The sequence shown here is derived from an EMBL/GenBank/DDBJ whole genome shotgun (WGS) entry which is preliminary data.</text>
</comment>
<dbReference type="Pfam" id="PF13489">
    <property type="entry name" value="Methyltransf_23"/>
    <property type="match status" value="1"/>
</dbReference>
<reference evidence="1 2" key="1">
    <citation type="journal article" date="2014" name="Int. J. Syst. Evol. Microbiol.">
        <title>Complete genome sequence of Corynebacterium casei LMG S-19264T (=DSM 44701T), isolated from a smear-ripened cheese.</title>
        <authorList>
            <consortium name="US DOE Joint Genome Institute (JGI-PGF)"/>
            <person name="Walter F."/>
            <person name="Albersmeier A."/>
            <person name="Kalinowski J."/>
            <person name="Ruckert C."/>
        </authorList>
    </citation>
    <scope>NUCLEOTIDE SEQUENCE [LARGE SCALE GENOMIC DNA]</scope>
    <source>
        <strain evidence="1 2">CGMCC 1.15295</strain>
    </source>
</reference>
<dbReference type="Proteomes" id="UP000598120">
    <property type="component" value="Unassembled WGS sequence"/>
</dbReference>